<accession>A0ABQ5P1G8</accession>
<dbReference type="EMBL" id="BSBI01000006">
    <property type="protein sequence ID" value="GLF96051.1"/>
    <property type="molecule type" value="Genomic_DNA"/>
</dbReference>
<dbReference type="RefSeq" id="WP_323448081.1">
    <property type="nucleotide sequence ID" value="NZ_BSBI01000006.1"/>
</dbReference>
<evidence type="ECO:0000313" key="3">
    <source>
        <dbReference type="Proteomes" id="UP001291653"/>
    </source>
</evidence>
<organism evidence="2 3">
    <name type="scientific">Streptomyces yaizuensis</name>
    <dbReference type="NCBI Taxonomy" id="2989713"/>
    <lineage>
        <taxon>Bacteria</taxon>
        <taxon>Bacillati</taxon>
        <taxon>Actinomycetota</taxon>
        <taxon>Actinomycetes</taxon>
        <taxon>Kitasatosporales</taxon>
        <taxon>Streptomycetaceae</taxon>
        <taxon>Streptomyces</taxon>
    </lineage>
</organism>
<name>A0ABQ5P1G8_9ACTN</name>
<feature type="compositionally biased region" description="Basic and acidic residues" evidence="1">
    <location>
        <begin position="60"/>
        <end position="69"/>
    </location>
</feature>
<evidence type="ECO:0000313" key="2">
    <source>
        <dbReference type="EMBL" id="GLF96051.1"/>
    </source>
</evidence>
<reference evidence="2 3" key="1">
    <citation type="submission" date="2022-10" db="EMBL/GenBank/DDBJ databases">
        <title>Draft genome sequence of Streptomyces sp. YSPA8.</title>
        <authorList>
            <person name="Moriuchi R."/>
            <person name="Dohra H."/>
            <person name="Yamamura H."/>
            <person name="Kodani S."/>
        </authorList>
    </citation>
    <scope>NUCLEOTIDE SEQUENCE [LARGE SCALE GENOMIC DNA]</scope>
    <source>
        <strain evidence="2 3">YSPA8</strain>
    </source>
</reference>
<feature type="region of interest" description="Disordered" evidence="1">
    <location>
        <begin position="186"/>
        <end position="208"/>
    </location>
</feature>
<feature type="region of interest" description="Disordered" evidence="1">
    <location>
        <begin position="38"/>
        <end position="100"/>
    </location>
</feature>
<protein>
    <recommendedName>
        <fullName evidence="4">Lipoprotein</fullName>
    </recommendedName>
</protein>
<proteinExistence type="predicted"/>
<evidence type="ECO:0008006" key="4">
    <source>
        <dbReference type="Google" id="ProtNLM"/>
    </source>
</evidence>
<gene>
    <name evidence="2" type="ORF">SYYSPA8_17160</name>
</gene>
<feature type="compositionally biased region" description="Basic and acidic residues" evidence="1">
    <location>
        <begin position="43"/>
        <end position="52"/>
    </location>
</feature>
<comment type="caution">
    <text evidence="2">The sequence shown here is derived from an EMBL/GenBank/DDBJ whole genome shotgun (WGS) entry which is preliminary data.</text>
</comment>
<feature type="compositionally biased region" description="Gly residues" evidence="1">
    <location>
        <begin position="82"/>
        <end position="94"/>
    </location>
</feature>
<sequence length="208" mass="20178">MRIRTFAGHRGHRSHRGSWAAAGLVAAAALVLTGCGGDDGGSGDDKKKEEKGQSAPADPGSEHSGHDSGDSSGSGSSSGSSSGSGGDGGDGGTGPVDSAAFQGQWAGKTDGTAVTVAITGTQVVMLADGASCSGEVADHGSQMLSMKCPGGQGSRTMGTIKSADGKQLVVDWGNGLTDNLAKAGLKPGDPAKLPSGLPSMKLEGAPAS</sequence>
<feature type="compositionally biased region" description="Low complexity" evidence="1">
    <location>
        <begin position="70"/>
        <end position="81"/>
    </location>
</feature>
<dbReference type="Proteomes" id="UP001291653">
    <property type="component" value="Unassembled WGS sequence"/>
</dbReference>
<keyword evidence="3" id="KW-1185">Reference proteome</keyword>
<evidence type="ECO:0000256" key="1">
    <source>
        <dbReference type="SAM" id="MobiDB-lite"/>
    </source>
</evidence>
<dbReference type="PROSITE" id="PS51257">
    <property type="entry name" value="PROKAR_LIPOPROTEIN"/>
    <property type="match status" value="1"/>
</dbReference>